<gene>
    <name evidence="1" type="ORF">RSP824_21370</name>
</gene>
<name>A0AA86ILA5_RALSL</name>
<evidence type="ECO:0000313" key="2">
    <source>
        <dbReference type="Proteomes" id="UP000262427"/>
    </source>
</evidence>
<protein>
    <submittedName>
        <fullName evidence="1">Uncharacterized protein</fullName>
    </submittedName>
</protein>
<proteinExistence type="predicted"/>
<evidence type="ECO:0000313" key="1">
    <source>
        <dbReference type="EMBL" id="AYA48954.1"/>
    </source>
</evidence>
<dbReference type="AlphaFoldDB" id="A0AA86ILA5"/>
<dbReference type="Proteomes" id="UP000262427">
    <property type="component" value="Chromosome MP"/>
</dbReference>
<accession>A0AA86ILA5</accession>
<reference evidence="2" key="1">
    <citation type="submission" date="2018-01" db="EMBL/GenBank/DDBJ databases">
        <title>Raltonia solanacearum P824 infects blueberry.</title>
        <authorList>
            <person name="Bocsanczy A.M."/>
            <person name="Norman D.J."/>
        </authorList>
    </citation>
    <scope>NUCLEOTIDE SEQUENCE [LARGE SCALE GENOMIC DNA]</scope>
    <source>
        <strain evidence="2">P824</strain>
    </source>
</reference>
<organism evidence="1 2">
    <name type="scientific">Ralstonia solanacearum</name>
    <name type="common">Pseudomonas solanacearum</name>
    <dbReference type="NCBI Taxonomy" id="305"/>
    <lineage>
        <taxon>Bacteria</taxon>
        <taxon>Pseudomonadati</taxon>
        <taxon>Pseudomonadota</taxon>
        <taxon>Betaproteobacteria</taxon>
        <taxon>Burkholderiales</taxon>
        <taxon>Burkholderiaceae</taxon>
        <taxon>Ralstonia</taxon>
        <taxon>Ralstonia solanacearum species complex</taxon>
    </lineage>
</organism>
<sequence>MAPATVVLPWMISGTRARLHQAVHRLMAVFQHGAHRRFRYLHMSKISLGTTIQNHFGWFFF</sequence>
<dbReference type="EMBL" id="CP025742">
    <property type="protein sequence ID" value="AYA48954.1"/>
    <property type="molecule type" value="Genomic_DNA"/>
</dbReference>